<sequence>MRGGWLVLILSGVVLLACPLPAVARERAEPVSRADHIAAQLRRDPVYVTDHAPRALPPDAAERIRAAVARLGVPAYVAVTPTVGLSTGRHDESLLPLLRDRLRRDGVYIVASPSSPGGEVRQYGGSRRLPLEDAWRAAENELAYDASTPERIELFVDIALSGRARERAENPPPRPKSEVRKALDADDAADRRAALIEWGVFGGGTALSGVPLLALLTFLRVRRGTRRPKGRQAAKQRQRPKKPAKGRR</sequence>
<feature type="region of interest" description="Disordered" evidence="1">
    <location>
        <begin position="164"/>
        <end position="185"/>
    </location>
</feature>
<evidence type="ECO:0000313" key="5">
    <source>
        <dbReference type="Proteomes" id="UP000549343"/>
    </source>
</evidence>
<comment type="caution">
    <text evidence="4">The sequence shown here is derived from an EMBL/GenBank/DDBJ whole genome shotgun (WGS) entry which is preliminary data.</text>
</comment>
<evidence type="ECO:0000256" key="1">
    <source>
        <dbReference type="SAM" id="MobiDB-lite"/>
    </source>
</evidence>
<evidence type="ECO:0008006" key="7">
    <source>
        <dbReference type="Google" id="ProtNLM"/>
    </source>
</evidence>
<proteinExistence type="predicted"/>
<evidence type="ECO:0000313" key="3">
    <source>
        <dbReference type="EMBL" id="GAA0578607.1"/>
    </source>
</evidence>
<dbReference type="RefSeq" id="WP_184884940.1">
    <property type="nucleotide sequence ID" value="NZ_BAAAHD010000045.1"/>
</dbReference>
<evidence type="ECO:0000256" key="2">
    <source>
        <dbReference type="SAM" id="Phobius"/>
    </source>
</evidence>
<evidence type="ECO:0000313" key="4">
    <source>
        <dbReference type="EMBL" id="MBB4775597.1"/>
    </source>
</evidence>
<keyword evidence="2" id="KW-0812">Transmembrane</keyword>
<dbReference type="EMBL" id="JACHMV010000001">
    <property type="protein sequence ID" value="MBB4775597.1"/>
    <property type="molecule type" value="Genomic_DNA"/>
</dbReference>
<dbReference type="AlphaFoldDB" id="A0A7W7MZ73"/>
<organism evidence="4 5">
    <name type="scientific">Actinomadura livida</name>
    <dbReference type="NCBI Taxonomy" id="79909"/>
    <lineage>
        <taxon>Bacteria</taxon>
        <taxon>Bacillati</taxon>
        <taxon>Actinomycetota</taxon>
        <taxon>Actinomycetes</taxon>
        <taxon>Streptosporangiales</taxon>
        <taxon>Thermomonosporaceae</taxon>
        <taxon>Actinomadura</taxon>
    </lineage>
</organism>
<gene>
    <name evidence="4" type="ORF">F4557_004015</name>
    <name evidence="3" type="ORF">GCM10009546_46340</name>
</gene>
<protein>
    <recommendedName>
        <fullName evidence="7">TPM domain-containing protein</fullName>
    </recommendedName>
</protein>
<accession>A0A7W7MZ73</accession>
<reference evidence="3" key="3">
    <citation type="submission" date="2023-12" db="EMBL/GenBank/DDBJ databases">
        <authorList>
            <person name="Sun Q."/>
            <person name="Inoue M."/>
        </authorList>
    </citation>
    <scope>NUCLEOTIDE SEQUENCE</scope>
    <source>
        <strain evidence="3">JCM 10667</strain>
    </source>
</reference>
<dbReference type="Proteomes" id="UP001501427">
    <property type="component" value="Unassembled WGS sequence"/>
</dbReference>
<reference evidence="3 6" key="1">
    <citation type="journal article" date="2019" name="Int. J. Syst. Evol. Microbiol.">
        <title>The Global Catalogue of Microorganisms (GCM) 10K type strain sequencing project: providing services to taxonomists for standard genome sequencing and annotation.</title>
        <authorList>
            <consortium name="The Broad Institute Genomics Platform"/>
            <consortium name="The Broad Institute Genome Sequencing Center for Infectious Disease"/>
            <person name="Wu L."/>
            <person name="Ma J."/>
        </authorList>
    </citation>
    <scope>NUCLEOTIDE SEQUENCE [LARGE SCALE GENOMIC DNA]</scope>
    <source>
        <strain evidence="3 6">JCM 10667</strain>
    </source>
</reference>
<name>A0A7W7MZ73_9ACTN</name>
<keyword evidence="6" id="KW-1185">Reference proteome</keyword>
<feature type="region of interest" description="Disordered" evidence="1">
    <location>
        <begin position="225"/>
        <end position="248"/>
    </location>
</feature>
<dbReference type="PROSITE" id="PS51257">
    <property type="entry name" value="PROKAR_LIPOPROTEIN"/>
    <property type="match status" value="1"/>
</dbReference>
<keyword evidence="2" id="KW-0472">Membrane</keyword>
<feature type="transmembrane region" description="Helical" evidence="2">
    <location>
        <begin position="198"/>
        <end position="219"/>
    </location>
</feature>
<evidence type="ECO:0000313" key="6">
    <source>
        <dbReference type="Proteomes" id="UP001501427"/>
    </source>
</evidence>
<reference evidence="4 5" key="2">
    <citation type="submission" date="2020-08" db="EMBL/GenBank/DDBJ databases">
        <title>Sequencing the genomes of 1000 actinobacteria strains.</title>
        <authorList>
            <person name="Klenk H.-P."/>
        </authorList>
    </citation>
    <scope>NUCLEOTIDE SEQUENCE [LARGE SCALE GENOMIC DNA]</scope>
    <source>
        <strain evidence="4 5">DSM 44772</strain>
    </source>
</reference>
<dbReference type="Proteomes" id="UP000549343">
    <property type="component" value="Unassembled WGS sequence"/>
</dbReference>
<dbReference type="EMBL" id="BAAAHD010000045">
    <property type="protein sequence ID" value="GAA0578607.1"/>
    <property type="molecule type" value="Genomic_DNA"/>
</dbReference>
<keyword evidence="2" id="KW-1133">Transmembrane helix</keyword>